<evidence type="ECO:0000313" key="8">
    <source>
        <dbReference type="Proteomes" id="UP000777935"/>
    </source>
</evidence>
<dbReference type="PROSITE" id="PS50011">
    <property type="entry name" value="PROTEIN_KINASE_DOM"/>
    <property type="match status" value="1"/>
</dbReference>
<evidence type="ECO:0000256" key="1">
    <source>
        <dbReference type="ARBA" id="ARBA00022679"/>
    </source>
</evidence>
<keyword evidence="3 7" id="KW-0418">Kinase</keyword>
<feature type="binding site" evidence="5">
    <location>
        <position position="47"/>
    </location>
    <ligand>
        <name>ATP</name>
        <dbReference type="ChEBI" id="CHEBI:30616"/>
    </ligand>
</feature>
<protein>
    <submittedName>
        <fullName evidence="7">Serine/threonine protein kinase</fullName>
    </submittedName>
</protein>
<dbReference type="SMART" id="SM00220">
    <property type="entry name" value="S_TKc"/>
    <property type="match status" value="1"/>
</dbReference>
<dbReference type="Gene3D" id="1.10.510.10">
    <property type="entry name" value="Transferase(Phosphotransferase) domain 1"/>
    <property type="match status" value="1"/>
</dbReference>
<organism evidence="7 8">
    <name type="scientific">Parasulfitobacter algicola</name>
    <dbReference type="NCBI Taxonomy" id="2614809"/>
    <lineage>
        <taxon>Bacteria</taxon>
        <taxon>Pseudomonadati</taxon>
        <taxon>Pseudomonadota</taxon>
        <taxon>Alphaproteobacteria</taxon>
        <taxon>Rhodobacterales</taxon>
        <taxon>Roseobacteraceae</taxon>
        <taxon>Parasulfitobacter</taxon>
    </lineage>
</organism>
<evidence type="ECO:0000313" key="7">
    <source>
        <dbReference type="EMBL" id="NSX53673.1"/>
    </source>
</evidence>
<keyword evidence="7" id="KW-0723">Serine/threonine-protein kinase</keyword>
<keyword evidence="8" id="KW-1185">Reference proteome</keyword>
<dbReference type="Proteomes" id="UP000777935">
    <property type="component" value="Unassembled WGS sequence"/>
</dbReference>
<dbReference type="PROSITE" id="PS00108">
    <property type="entry name" value="PROTEIN_KINASE_ST"/>
    <property type="match status" value="1"/>
</dbReference>
<dbReference type="RefSeq" id="WP_174134883.1">
    <property type="nucleotide sequence ID" value="NZ_JABUFE010000001.1"/>
</dbReference>
<dbReference type="InterPro" id="IPR058395">
    <property type="entry name" value="DUF8082"/>
</dbReference>
<dbReference type="InterPro" id="IPR000719">
    <property type="entry name" value="Prot_kinase_dom"/>
</dbReference>
<keyword evidence="1" id="KW-0808">Transferase</keyword>
<keyword evidence="4 5" id="KW-0067">ATP-binding</keyword>
<dbReference type="PROSITE" id="PS00107">
    <property type="entry name" value="PROTEIN_KINASE_ATP"/>
    <property type="match status" value="1"/>
</dbReference>
<evidence type="ECO:0000256" key="5">
    <source>
        <dbReference type="PROSITE-ProRule" id="PRU10141"/>
    </source>
</evidence>
<evidence type="ECO:0000256" key="2">
    <source>
        <dbReference type="ARBA" id="ARBA00022741"/>
    </source>
</evidence>
<dbReference type="InterPro" id="IPR017441">
    <property type="entry name" value="Protein_kinase_ATP_BS"/>
</dbReference>
<comment type="caution">
    <text evidence="7">The sequence shown here is derived from an EMBL/GenBank/DDBJ whole genome shotgun (WGS) entry which is preliminary data.</text>
</comment>
<dbReference type="PANTHER" id="PTHR43289:SF6">
    <property type="entry name" value="SERINE_THREONINE-PROTEIN KINASE NEKL-3"/>
    <property type="match status" value="1"/>
</dbReference>
<dbReference type="Pfam" id="PF26309">
    <property type="entry name" value="DUF8082"/>
    <property type="match status" value="2"/>
</dbReference>
<keyword evidence="2 5" id="KW-0547">Nucleotide-binding</keyword>
<feature type="domain" description="Protein kinase" evidence="6">
    <location>
        <begin position="18"/>
        <end position="276"/>
    </location>
</feature>
<evidence type="ECO:0000256" key="4">
    <source>
        <dbReference type="ARBA" id="ARBA00022840"/>
    </source>
</evidence>
<gene>
    <name evidence="7" type="ORF">HRQ87_02560</name>
</gene>
<dbReference type="SUPFAM" id="SSF56112">
    <property type="entry name" value="Protein kinase-like (PK-like)"/>
    <property type="match status" value="1"/>
</dbReference>
<dbReference type="PANTHER" id="PTHR43289">
    <property type="entry name" value="MITOGEN-ACTIVATED PROTEIN KINASE KINASE KINASE 20-RELATED"/>
    <property type="match status" value="1"/>
</dbReference>
<dbReference type="InterPro" id="IPR011009">
    <property type="entry name" value="Kinase-like_dom_sf"/>
</dbReference>
<reference evidence="7 8" key="1">
    <citation type="submission" date="2020-06" db="EMBL/GenBank/DDBJ databases">
        <title>Sulfitobacter algicola sp. nov., isolated from green algae.</title>
        <authorList>
            <person name="Wang C."/>
        </authorList>
    </citation>
    <scope>NUCLEOTIDE SEQUENCE [LARGE SCALE GENOMIC DNA]</scope>
    <source>
        <strain evidence="7 8">1151</strain>
    </source>
</reference>
<name>A0ABX2ILC2_9RHOB</name>
<dbReference type="Gene3D" id="3.30.200.20">
    <property type="entry name" value="Phosphorylase Kinase, domain 1"/>
    <property type="match status" value="1"/>
</dbReference>
<accession>A0ABX2ILC2</accession>
<proteinExistence type="predicted"/>
<dbReference type="EMBL" id="JABUFE010000001">
    <property type="protein sequence ID" value="NSX53673.1"/>
    <property type="molecule type" value="Genomic_DNA"/>
</dbReference>
<dbReference type="Pfam" id="PF00069">
    <property type="entry name" value="Pkinase"/>
    <property type="match status" value="1"/>
</dbReference>
<dbReference type="GO" id="GO:0004674">
    <property type="term" value="F:protein serine/threonine kinase activity"/>
    <property type="evidence" value="ECO:0007669"/>
    <property type="project" value="UniProtKB-KW"/>
</dbReference>
<dbReference type="CDD" id="cd14014">
    <property type="entry name" value="STKc_PknB_like"/>
    <property type="match status" value="1"/>
</dbReference>
<dbReference type="InterPro" id="IPR008271">
    <property type="entry name" value="Ser/Thr_kinase_AS"/>
</dbReference>
<evidence type="ECO:0000256" key="3">
    <source>
        <dbReference type="ARBA" id="ARBA00022777"/>
    </source>
</evidence>
<evidence type="ECO:0000259" key="6">
    <source>
        <dbReference type="PROSITE" id="PS50011"/>
    </source>
</evidence>
<sequence>MNDETIIKPREHRRIGKYHVDGILGEGAMGVVYAGHDPDIDRQVAIKTVHKHLIDASGDGDWLERFAREARAAGRVLHPNLVTIFEYLQQDQVPYLVMERIRSTTLEDRLAAPDGLDLQEVLSIMAQILDGLACIHAAGIVHRDMKPANVMVTENGTVKLTDFGIARITAMDKTGAGMIGTPSYMAPEQFSGGDVDARADIYATGIVLYELLTGKKPFEGGGIEALLVAARSENVTAPSQIVPEIPSALDDVVLKAMNADAKDRFASAADMRDALVAALPTADGTASIRLSTSARPKRDQAKVGSNTMLSRMSSQTLTQVERHLIDKIGPMGRVIARRAAASATNNEELLDIILKELTQEDERHEMHASLLRLLAANVGPAPAGISDDNLHHLIALLKPLLGPISTVLVKRHAAKSTSIEDLVQALSDTLNDPAEKAGFLKAAQSDQRPHPDGKGI</sequence>